<comment type="caution">
    <text evidence="1">The sequence shown here is derived from an EMBL/GenBank/DDBJ whole genome shotgun (WGS) entry which is preliminary data.</text>
</comment>
<keyword evidence="2" id="KW-1185">Reference proteome</keyword>
<name>A0A8J2BIL3_9BACT</name>
<reference evidence="1" key="1">
    <citation type="submission" date="2021-02" db="EMBL/GenBank/DDBJ databases">
        <authorList>
            <person name="Cremers G."/>
            <person name="Picone N."/>
        </authorList>
    </citation>
    <scope>NUCLEOTIDE SEQUENCE</scope>
    <source>
        <strain evidence="1">PQ17</strain>
    </source>
</reference>
<proteinExistence type="predicted"/>
<accession>A0A8J2BIL3</accession>
<evidence type="ECO:0000313" key="1">
    <source>
        <dbReference type="EMBL" id="CAF0694345.1"/>
    </source>
</evidence>
<organism evidence="1 2">
    <name type="scientific">Candidatus Methylacidithermus pantelleriae</name>
    <dbReference type="NCBI Taxonomy" id="2744239"/>
    <lineage>
        <taxon>Bacteria</taxon>
        <taxon>Pseudomonadati</taxon>
        <taxon>Verrucomicrobiota</taxon>
        <taxon>Methylacidiphilae</taxon>
        <taxon>Methylacidiphilales</taxon>
        <taxon>Methylacidiphilaceae</taxon>
        <taxon>Candidatus Methylacidithermus</taxon>
    </lineage>
</organism>
<sequence>MVQRFSQVVGRWGGALSFWGVLSKGYLEDEPGALGVYQTANKLNEMARGTQLKAKGGEPASDLECQNRAICAQ</sequence>
<gene>
    <name evidence="1" type="ORF">MPNT_160022</name>
</gene>
<evidence type="ECO:0000313" key="2">
    <source>
        <dbReference type="Proteomes" id="UP000663859"/>
    </source>
</evidence>
<dbReference type="Proteomes" id="UP000663859">
    <property type="component" value="Unassembled WGS sequence"/>
</dbReference>
<dbReference type="AlphaFoldDB" id="A0A8J2BIL3"/>
<protein>
    <submittedName>
        <fullName evidence="1">Uncharacterized protein</fullName>
    </submittedName>
</protein>
<dbReference type="EMBL" id="CAJNOB010000008">
    <property type="protein sequence ID" value="CAF0694345.1"/>
    <property type="molecule type" value="Genomic_DNA"/>
</dbReference>